<dbReference type="Gene3D" id="3.40.50.720">
    <property type="entry name" value="NAD(P)-binding Rossmann-like Domain"/>
    <property type="match status" value="1"/>
</dbReference>
<dbReference type="Proteomes" id="UP001175000">
    <property type="component" value="Unassembled WGS sequence"/>
</dbReference>
<dbReference type="Gene3D" id="3.90.180.10">
    <property type="entry name" value="Medium-chain alcohol dehydrogenases, catalytic domain"/>
    <property type="match status" value="1"/>
</dbReference>
<evidence type="ECO:0000256" key="2">
    <source>
        <dbReference type="SAM" id="MobiDB-lite"/>
    </source>
</evidence>
<dbReference type="InterPro" id="IPR013154">
    <property type="entry name" value="ADH-like_N"/>
</dbReference>
<dbReference type="SUPFAM" id="SSF50129">
    <property type="entry name" value="GroES-like"/>
    <property type="match status" value="1"/>
</dbReference>
<dbReference type="Pfam" id="PF08240">
    <property type="entry name" value="ADH_N"/>
    <property type="match status" value="1"/>
</dbReference>
<accession>A0AA40C2G0</accession>
<dbReference type="PANTHER" id="PTHR11695:SF294">
    <property type="entry name" value="RETICULON-4-INTERACTING PROTEIN 1, MITOCHONDRIAL"/>
    <property type="match status" value="1"/>
</dbReference>
<comment type="caution">
    <text evidence="4">The sequence shown here is derived from an EMBL/GenBank/DDBJ whole genome shotgun (WGS) entry which is preliminary data.</text>
</comment>
<dbReference type="SMART" id="SM00829">
    <property type="entry name" value="PKS_ER"/>
    <property type="match status" value="1"/>
</dbReference>
<dbReference type="InterPro" id="IPR050700">
    <property type="entry name" value="YIM1/Zinc_Alcohol_DH_Fams"/>
</dbReference>
<dbReference type="PANTHER" id="PTHR11695">
    <property type="entry name" value="ALCOHOL DEHYDROGENASE RELATED"/>
    <property type="match status" value="1"/>
</dbReference>
<organism evidence="4 5">
    <name type="scientific">Immersiella caudata</name>
    <dbReference type="NCBI Taxonomy" id="314043"/>
    <lineage>
        <taxon>Eukaryota</taxon>
        <taxon>Fungi</taxon>
        <taxon>Dikarya</taxon>
        <taxon>Ascomycota</taxon>
        <taxon>Pezizomycotina</taxon>
        <taxon>Sordariomycetes</taxon>
        <taxon>Sordariomycetidae</taxon>
        <taxon>Sordariales</taxon>
        <taxon>Lasiosphaeriaceae</taxon>
        <taxon>Immersiella</taxon>
    </lineage>
</organism>
<dbReference type="Pfam" id="PF13602">
    <property type="entry name" value="ADH_zinc_N_2"/>
    <property type="match status" value="1"/>
</dbReference>
<evidence type="ECO:0000259" key="3">
    <source>
        <dbReference type="SMART" id="SM00829"/>
    </source>
</evidence>
<dbReference type="InterPro" id="IPR011032">
    <property type="entry name" value="GroES-like_sf"/>
</dbReference>
<dbReference type="CDD" id="cd08267">
    <property type="entry name" value="MDR1"/>
    <property type="match status" value="1"/>
</dbReference>
<keyword evidence="1" id="KW-0560">Oxidoreductase</keyword>
<feature type="domain" description="Enoyl reductase (ER)" evidence="3">
    <location>
        <begin position="13"/>
        <end position="339"/>
    </location>
</feature>
<dbReference type="AlphaFoldDB" id="A0AA40C2G0"/>
<keyword evidence="5" id="KW-1185">Reference proteome</keyword>
<gene>
    <name evidence="4" type="ORF">B0T14DRAFT_535725</name>
</gene>
<name>A0AA40C2G0_9PEZI</name>
<evidence type="ECO:0000313" key="4">
    <source>
        <dbReference type="EMBL" id="KAK0622552.1"/>
    </source>
</evidence>
<reference evidence="4" key="1">
    <citation type="submission" date="2023-06" db="EMBL/GenBank/DDBJ databases">
        <title>Genome-scale phylogeny and comparative genomics of the fungal order Sordariales.</title>
        <authorList>
            <consortium name="Lawrence Berkeley National Laboratory"/>
            <person name="Hensen N."/>
            <person name="Bonometti L."/>
            <person name="Westerberg I."/>
            <person name="Brannstrom I.O."/>
            <person name="Guillou S."/>
            <person name="Cros-Aarteil S."/>
            <person name="Calhoun S."/>
            <person name="Haridas S."/>
            <person name="Kuo A."/>
            <person name="Mondo S."/>
            <person name="Pangilinan J."/>
            <person name="Riley R."/>
            <person name="Labutti K."/>
            <person name="Andreopoulos B."/>
            <person name="Lipzen A."/>
            <person name="Chen C."/>
            <person name="Yanf M."/>
            <person name="Daum C."/>
            <person name="Ng V."/>
            <person name="Clum A."/>
            <person name="Steindorff A."/>
            <person name="Ohm R."/>
            <person name="Martin F."/>
            <person name="Silar P."/>
            <person name="Natvig D."/>
            <person name="Lalanne C."/>
            <person name="Gautier V."/>
            <person name="Ament-Velasquez S.L."/>
            <person name="Kruys A."/>
            <person name="Hutchinson M.I."/>
            <person name="Powell A.J."/>
            <person name="Barry K."/>
            <person name="Miller A.N."/>
            <person name="Grigoriev I.V."/>
            <person name="Debuchy R."/>
            <person name="Gladieux P."/>
            <person name="Thoren M.H."/>
            <person name="Johannesson H."/>
        </authorList>
    </citation>
    <scope>NUCLEOTIDE SEQUENCE</scope>
    <source>
        <strain evidence="4">CBS 606.72</strain>
    </source>
</reference>
<dbReference type="GO" id="GO:0016491">
    <property type="term" value="F:oxidoreductase activity"/>
    <property type="evidence" value="ECO:0007669"/>
    <property type="project" value="UniProtKB-KW"/>
</dbReference>
<dbReference type="PROSITE" id="PS01162">
    <property type="entry name" value="QOR_ZETA_CRYSTAL"/>
    <property type="match status" value="1"/>
</dbReference>
<feature type="compositionally biased region" description="Low complexity" evidence="2">
    <location>
        <begin position="11"/>
        <end position="22"/>
    </location>
</feature>
<dbReference type="SUPFAM" id="SSF51735">
    <property type="entry name" value="NAD(P)-binding Rossmann-fold domains"/>
    <property type="match status" value="1"/>
</dbReference>
<dbReference type="InterPro" id="IPR020843">
    <property type="entry name" value="ER"/>
</dbReference>
<dbReference type="InterPro" id="IPR036291">
    <property type="entry name" value="NAD(P)-bd_dom_sf"/>
</dbReference>
<sequence>MKAWLVTANGPPSSKTLSLSPSHPTPPPPRSSNLLVRISHAALNPVDLHLINVLPTWLPFRQNAVPCMDFSGTVIATGPAVKGVEVGDAVCGALGVGQIAFGTGTLCEYISVPQGQVVKVPEGMEMRQAAGMMGIAGQTAALVIQAAGGLKPGEKVLINGASGGVGSILVQAAKGRGARVVAVCSGGNRGFVMGLGADEHVDYGTAEPDLEGFLEGRFGKEEGETLDWIFDCAGGQRLYDECPKYLKEGGRFVSIVGGRTQGIVPFVRNKLRPVMLGGTPRGYDLLGLAPSGRMAEEVKEWVEEGVVKDTPIDSEHKMEDALEAFEKLASKHAKGKIVIRIAE</sequence>
<feature type="region of interest" description="Disordered" evidence="2">
    <location>
        <begin position="1"/>
        <end position="31"/>
    </location>
</feature>
<protein>
    <recommendedName>
        <fullName evidence="3">Enoyl reductase (ER) domain-containing protein</fullName>
    </recommendedName>
</protein>
<evidence type="ECO:0000256" key="1">
    <source>
        <dbReference type="ARBA" id="ARBA00023002"/>
    </source>
</evidence>
<dbReference type="GO" id="GO:0005739">
    <property type="term" value="C:mitochondrion"/>
    <property type="evidence" value="ECO:0007669"/>
    <property type="project" value="TreeGrafter"/>
</dbReference>
<dbReference type="InterPro" id="IPR002364">
    <property type="entry name" value="Quin_OxRdtase/zeta-crystal_CS"/>
</dbReference>
<dbReference type="EMBL" id="JAULSU010000003">
    <property type="protein sequence ID" value="KAK0622552.1"/>
    <property type="molecule type" value="Genomic_DNA"/>
</dbReference>
<dbReference type="GO" id="GO:0008270">
    <property type="term" value="F:zinc ion binding"/>
    <property type="evidence" value="ECO:0007669"/>
    <property type="project" value="InterPro"/>
</dbReference>
<proteinExistence type="predicted"/>
<evidence type="ECO:0000313" key="5">
    <source>
        <dbReference type="Proteomes" id="UP001175000"/>
    </source>
</evidence>